<dbReference type="EMBL" id="WHUW01000012">
    <property type="protein sequence ID" value="KAF8440376.1"/>
    <property type="molecule type" value="Genomic_DNA"/>
</dbReference>
<reference evidence="10" key="1">
    <citation type="submission" date="2019-10" db="EMBL/GenBank/DDBJ databases">
        <authorList>
            <consortium name="DOE Joint Genome Institute"/>
            <person name="Kuo A."/>
            <person name="Miyauchi S."/>
            <person name="Kiss E."/>
            <person name="Drula E."/>
            <person name="Kohler A."/>
            <person name="Sanchez-Garcia M."/>
            <person name="Andreopoulos B."/>
            <person name="Barry K.W."/>
            <person name="Bonito G."/>
            <person name="Buee M."/>
            <person name="Carver A."/>
            <person name="Chen C."/>
            <person name="Cichocki N."/>
            <person name="Clum A."/>
            <person name="Culley D."/>
            <person name="Crous P.W."/>
            <person name="Fauchery L."/>
            <person name="Girlanda M."/>
            <person name="Hayes R."/>
            <person name="Keri Z."/>
            <person name="LaButti K."/>
            <person name="Lipzen A."/>
            <person name="Lombard V."/>
            <person name="Magnuson J."/>
            <person name="Maillard F."/>
            <person name="Morin E."/>
            <person name="Murat C."/>
            <person name="Nolan M."/>
            <person name="Ohm R."/>
            <person name="Pangilinan J."/>
            <person name="Pereira M."/>
            <person name="Perotto S."/>
            <person name="Peter M."/>
            <person name="Riley R."/>
            <person name="Sitrit Y."/>
            <person name="Stielow B."/>
            <person name="Szollosi G."/>
            <person name="Zifcakova L."/>
            <person name="Stursova M."/>
            <person name="Spatafora J.W."/>
            <person name="Tedersoo L."/>
            <person name="Vaario L.-M."/>
            <person name="Yamada A."/>
            <person name="Yan M."/>
            <person name="Wang P."/>
            <person name="Xu J."/>
            <person name="Bruns T."/>
            <person name="Baldrian P."/>
            <person name="Vilgalys R."/>
            <person name="Henrissat B."/>
            <person name="Grigoriev I.V."/>
            <person name="Hibbett D."/>
            <person name="Nagy L.G."/>
            <person name="Martin F.M."/>
        </authorList>
    </citation>
    <scope>NUCLEOTIDE SEQUENCE</scope>
    <source>
        <strain evidence="10">BED1</strain>
    </source>
</reference>
<proteinExistence type="inferred from homology"/>
<dbReference type="Pfam" id="PF05493">
    <property type="entry name" value="ATP_synt_H"/>
    <property type="match status" value="1"/>
</dbReference>
<dbReference type="GO" id="GO:0012505">
    <property type="term" value="C:endomembrane system"/>
    <property type="evidence" value="ECO:0007669"/>
    <property type="project" value="UniProtKB-SubCell"/>
</dbReference>
<keyword evidence="4 9" id="KW-0812">Transmembrane</keyword>
<evidence type="ECO:0000256" key="1">
    <source>
        <dbReference type="ARBA" id="ARBA00004127"/>
    </source>
</evidence>
<evidence type="ECO:0000256" key="5">
    <source>
        <dbReference type="ARBA" id="ARBA00022781"/>
    </source>
</evidence>
<dbReference type="InterPro" id="IPR008389">
    <property type="entry name" value="ATPase_V0-cplx_e1/e2_su"/>
</dbReference>
<keyword evidence="7" id="KW-0406">Ion transport</keyword>
<evidence type="ECO:0000313" key="10">
    <source>
        <dbReference type="EMBL" id="KAF8440376.1"/>
    </source>
</evidence>
<feature type="transmembrane region" description="Helical" evidence="9">
    <location>
        <begin position="37"/>
        <end position="55"/>
    </location>
</feature>
<sequence>MASMFPIIFILVVILGLMVCGYLFVPKGAQQTTIRTAILLTLASCYLMWMITYMAQLHPLI</sequence>
<keyword evidence="11" id="KW-1185">Reference proteome</keyword>
<dbReference type="Proteomes" id="UP001194468">
    <property type="component" value="Unassembled WGS sequence"/>
</dbReference>
<evidence type="ECO:0000256" key="4">
    <source>
        <dbReference type="ARBA" id="ARBA00022692"/>
    </source>
</evidence>
<evidence type="ECO:0000256" key="7">
    <source>
        <dbReference type="ARBA" id="ARBA00023065"/>
    </source>
</evidence>
<dbReference type="GO" id="GO:0007035">
    <property type="term" value="P:vacuolar acidification"/>
    <property type="evidence" value="ECO:0007669"/>
    <property type="project" value="TreeGrafter"/>
</dbReference>
<evidence type="ECO:0000256" key="2">
    <source>
        <dbReference type="ARBA" id="ARBA00008328"/>
    </source>
</evidence>
<dbReference type="PANTHER" id="PTHR12263">
    <property type="entry name" value="VACUOLAR ATP SYNTHASE SUBUNIT H"/>
    <property type="match status" value="1"/>
</dbReference>
<dbReference type="GO" id="GO:0046961">
    <property type="term" value="F:proton-transporting ATPase activity, rotational mechanism"/>
    <property type="evidence" value="ECO:0007669"/>
    <property type="project" value="InterPro"/>
</dbReference>
<organism evidence="10 11">
    <name type="scientific">Boletus edulis BED1</name>
    <dbReference type="NCBI Taxonomy" id="1328754"/>
    <lineage>
        <taxon>Eukaryota</taxon>
        <taxon>Fungi</taxon>
        <taxon>Dikarya</taxon>
        <taxon>Basidiomycota</taxon>
        <taxon>Agaricomycotina</taxon>
        <taxon>Agaricomycetes</taxon>
        <taxon>Agaricomycetidae</taxon>
        <taxon>Boletales</taxon>
        <taxon>Boletineae</taxon>
        <taxon>Boletaceae</taxon>
        <taxon>Boletoideae</taxon>
        <taxon>Boletus</taxon>
    </lineage>
</organism>
<accession>A0AAD4GEI4</accession>
<comment type="subcellular location">
    <subcellularLocation>
        <location evidence="1">Endomembrane system</location>
        <topology evidence="1">Multi-pass membrane protein</topology>
    </subcellularLocation>
</comment>
<evidence type="ECO:0000256" key="6">
    <source>
        <dbReference type="ARBA" id="ARBA00022989"/>
    </source>
</evidence>
<evidence type="ECO:0000256" key="3">
    <source>
        <dbReference type="ARBA" id="ARBA00022448"/>
    </source>
</evidence>
<dbReference type="GO" id="GO:0000220">
    <property type="term" value="C:vacuolar proton-transporting V-type ATPase, V0 domain"/>
    <property type="evidence" value="ECO:0007669"/>
    <property type="project" value="TreeGrafter"/>
</dbReference>
<keyword evidence="3" id="KW-0813">Transport</keyword>
<protein>
    <submittedName>
        <fullName evidence="10">ATPase, V0 complex, subunit E1/e2</fullName>
    </submittedName>
</protein>
<keyword evidence="6 9" id="KW-1133">Transmembrane helix</keyword>
<comment type="caution">
    <text evidence="10">The sequence shown here is derived from an EMBL/GenBank/DDBJ whole genome shotgun (WGS) entry which is preliminary data.</text>
</comment>
<name>A0AAD4GEI4_BOLED</name>
<feature type="non-terminal residue" evidence="10">
    <location>
        <position position="61"/>
    </location>
</feature>
<evidence type="ECO:0000256" key="8">
    <source>
        <dbReference type="ARBA" id="ARBA00023136"/>
    </source>
</evidence>
<dbReference type="PANTHER" id="PTHR12263:SF0">
    <property type="entry name" value="V-TYPE PROTON ATPASE SUBUNIT"/>
    <property type="match status" value="1"/>
</dbReference>
<evidence type="ECO:0000256" key="9">
    <source>
        <dbReference type="SAM" id="Phobius"/>
    </source>
</evidence>
<evidence type="ECO:0000313" key="11">
    <source>
        <dbReference type="Proteomes" id="UP001194468"/>
    </source>
</evidence>
<comment type="similarity">
    <text evidence="2">Belongs to the V-ATPase e1/e2 subunit family.</text>
</comment>
<reference evidence="10" key="2">
    <citation type="journal article" date="2020" name="Nat. Commun.">
        <title>Large-scale genome sequencing of mycorrhizal fungi provides insights into the early evolution of symbiotic traits.</title>
        <authorList>
            <person name="Miyauchi S."/>
            <person name="Kiss E."/>
            <person name="Kuo A."/>
            <person name="Drula E."/>
            <person name="Kohler A."/>
            <person name="Sanchez-Garcia M."/>
            <person name="Morin E."/>
            <person name="Andreopoulos B."/>
            <person name="Barry K.W."/>
            <person name="Bonito G."/>
            <person name="Buee M."/>
            <person name="Carver A."/>
            <person name="Chen C."/>
            <person name="Cichocki N."/>
            <person name="Clum A."/>
            <person name="Culley D."/>
            <person name="Crous P.W."/>
            <person name="Fauchery L."/>
            <person name="Girlanda M."/>
            <person name="Hayes R.D."/>
            <person name="Keri Z."/>
            <person name="LaButti K."/>
            <person name="Lipzen A."/>
            <person name="Lombard V."/>
            <person name="Magnuson J."/>
            <person name="Maillard F."/>
            <person name="Murat C."/>
            <person name="Nolan M."/>
            <person name="Ohm R.A."/>
            <person name="Pangilinan J."/>
            <person name="Pereira M.F."/>
            <person name="Perotto S."/>
            <person name="Peter M."/>
            <person name="Pfister S."/>
            <person name="Riley R."/>
            <person name="Sitrit Y."/>
            <person name="Stielow J.B."/>
            <person name="Szollosi G."/>
            <person name="Zifcakova L."/>
            <person name="Stursova M."/>
            <person name="Spatafora J.W."/>
            <person name="Tedersoo L."/>
            <person name="Vaario L.M."/>
            <person name="Yamada A."/>
            <person name="Yan M."/>
            <person name="Wang P."/>
            <person name="Xu J."/>
            <person name="Bruns T."/>
            <person name="Baldrian P."/>
            <person name="Vilgalys R."/>
            <person name="Dunand C."/>
            <person name="Henrissat B."/>
            <person name="Grigoriev I.V."/>
            <person name="Hibbett D."/>
            <person name="Nagy L.G."/>
            <person name="Martin F.M."/>
        </authorList>
    </citation>
    <scope>NUCLEOTIDE SEQUENCE</scope>
    <source>
        <strain evidence="10">BED1</strain>
    </source>
</reference>
<dbReference type="AlphaFoldDB" id="A0AAD4GEI4"/>
<keyword evidence="5" id="KW-0375">Hydrogen ion transport</keyword>
<feature type="transmembrane region" description="Helical" evidence="9">
    <location>
        <begin position="6"/>
        <end position="25"/>
    </location>
</feature>
<gene>
    <name evidence="10" type="ORF">L210DRAFT_3319610</name>
</gene>
<keyword evidence="8 9" id="KW-0472">Membrane</keyword>